<keyword evidence="10" id="KW-1185">Reference proteome</keyword>
<feature type="transmembrane region" description="Helical" evidence="6">
    <location>
        <begin position="118"/>
        <end position="135"/>
    </location>
</feature>
<organism evidence="9 10">
    <name type="scientific">Papaver somniferum</name>
    <name type="common">Opium poppy</name>
    <dbReference type="NCBI Taxonomy" id="3469"/>
    <lineage>
        <taxon>Eukaryota</taxon>
        <taxon>Viridiplantae</taxon>
        <taxon>Streptophyta</taxon>
        <taxon>Embryophyta</taxon>
        <taxon>Tracheophyta</taxon>
        <taxon>Spermatophyta</taxon>
        <taxon>Magnoliopsida</taxon>
        <taxon>Ranunculales</taxon>
        <taxon>Papaveraceae</taxon>
        <taxon>Papaveroideae</taxon>
        <taxon>Papaver</taxon>
    </lineage>
</organism>
<evidence type="ECO:0000256" key="5">
    <source>
        <dbReference type="ARBA" id="ARBA00023136"/>
    </source>
</evidence>
<dbReference type="PANTHER" id="PTHR11863">
    <property type="entry name" value="STEROL DESATURASE"/>
    <property type="match status" value="1"/>
</dbReference>
<sequence>MASKPGILTDWPWKHLGNRLKYLVLAPWVVDSMYTALKMMIKSIFTKAEGLRGSNNNSRDYGTRIYWNVFPFLLWRIIHAQIWISYSRFRTTKAKNRIVDKPIEFEQVDRESNWDDNIIFTAVIFYSTYKWLLAASKVNSPIPFWKADGVVMTILLHMGPVEFLYYWFHRALHHHFLYSHYHSHHHSSIVTEPVTSVTHPFAEHVIYFILFGIPIITVILTGTVSIVAVGGYITYIDFMNYLGHCNFELVTVSYVYSIFPLLKYLFYTPSFHSLHHTQFRTNYSLFMPIYDLIYGTMDTSSGELYKTSLSRTDEQPDIVHLTHLTTLDSIYQLQPGLGSLASKPYNPNTKWYLIFAWPLTYLCSFLFGYISSFVAERNTFNGLNLQTWVVPKYAYQYKLTSQRKKINFLLEKAILEAEKAGVNVISLGLLNQASYSLKLYTLSPSLALIIWLLKTQCAKCQHIDEELNKNVEVYLEKHPQLKIRVVDGSSLTVALVINNITNIIPDGARQVTMRGKLTKVAYTVACILCQKGYQVIVTSMDEFENLNLKLKTMMMMDTTMSLTSDISSNLILSTTTIDAHNQMWLVGDEFNDDDQRNAPTGTFFIPFSQIPPWIMSFKNMRKDCVYFNTPAMTVPPALENIHSCEYGMHVSRDWLPRRVMSTSRVAGIVHALENWDAHECDRNSIITLEDVEKVWVASLRHGFRCPP</sequence>
<dbReference type="Pfam" id="PF12076">
    <property type="entry name" value="CER1-like_C"/>
    <property type="match status" value="1"/>
</dbReference>
<dbReference type="Proteomes" id="UP000316621">
    <property type="component" value="Chromosome 7"/>
</dbReference>
<dbReference type="InterPro" id="IPR006694">
    <property type="entry name" value="Fatty_acid_hydroxylase"/>
</dbReference>
<evidence type="ECO:0000313" key="9">
    <source>
        <dbReference type="EMBL" id="RZC68472.1"/>
    </source>
</evidence>
<feature type="transmembrane region" description="Helical" evidence="6">
    <location>
        <begin position="205"/>
        <end position="235"/>
    </location>
</feature>
<protein>
    <recommendedName>
        <fullName evidence="11">Fatty acid hydroxylase domain-containing protein</fullName>
    </recommendedName>
</protein>
<dbReference type="EMBL" id="CM010721">
    <property type="protein sequence ID" value="RZC68472.1"/>
    <property type="molecule type" value="Genomic_DNA"/>
</dbReference>
<dbReference type="Gramene" id="RZC68472">
    <property type="protein sequence ID" value="RZC68472"/>
    <property type="gene ID" value="C5167_031712"/>
</dbReference>
<comment type="subcellular location">
    <subcellularLocation>
        <location evidence="1">Membrane</location>
        <topology evidence="1">Multi-pass membrane protein</topology>
    </subcellularLocation>
</comment>
<dbReference type="AlphaFoldDB" id="A0A4Y7K820"/>
<evidence type="ECO:0000256" key="2">
    <source>
        <dbReference type="ARBA" id="ARBA00009324"/>
    </source>
</evidence>
<keyword evidence="4 6" id="KW-1133">Transmembrane helix</keyword>
<evidence type="ECO:0000259" key="7">
    <source>
        <dbReference type="Pfam" id="PF04116"/>
    </source>
</evidence>
<keyword evidence="3 6" id="KW-0812">Transmembrane</keyword>
<dbReference type="InterPro" id="IPR021940">
    <property type="entry name" value="CER1-like_C"/>
</dbReference>
<comment type="similarity">
    <text evidence="2">Belongs to the sterol desaturase family.</text>
</comment>
<dbReference type="OMA" id="MKKFKMQ"/>
<keyword evidence="5 6" id="KW-0472">Membrane</keyword>
<dbReference type="Pfam" id="PF04116">
    <property type="entry name" value="FA_hydroxylase"/>
    <property type="match status" value="1"/>
</dbReference>
<feature type="domain" description="Very-long-chain aldehyde decarbonylase CER1-like C-terminal" evidence="8">
    <location>
        <begin position="511"/>
        <end position="704"/>
    </location>
</feature>
<name>A0A4Y7K820_PAPSO</name>
<evidence type="ECO:0000256" key="4">
    <source>
        <dbReference type="ARBA" id="ARBA00022989"/>
    </source>
</evidence>
<feature type="transmembrane region" description="Helical" evidence="6">
    <location>
        <begin position="351"/>
        <end position="370"/>
    </location>
</feature>
<dbReference type="GO" id="GO:0016020">
    <property type="term" value="C:membrane"/>
    <property type="evidence" value="ECO:0007669"/>
    <property type="project" value="UniProtKB-SubCell"/>
</dbReference>
<reference evidence="9 10" key="1">
    <citation type="journal article" date="2018" name="Science">
        <title>The opium poppy genome and morphinan production.</title>
        <authorList>
            <person name="Guo L."/>
            <person name="Winzer T."/>
            <person name="Yang X."/>
            <person name="Li Y."/>
            <person name="Ning Z."/>
            <person name="He Z."/>
            <person name="Teodor R."/>
            <person name="Lu Y."/>
            <person name="Bowser T.A."/>
            <person name="Graham I.A."/>
            <person name="Ye K."/>
        </authorList>
    </citation>
    <scope>NUCLEOTIDE SEQUENCE [LARGE SCALE GENOMIC DNA]</scope>
    <source>
        <strain evidence="10">cv. HN1</strain>
        <tissue evidence="9">Leaves</tissue>
    </source>
</reference>
<dbReference type="GO" id="GO:0005506">
    <property type="term" value="F:iron ion binding"/>
    <property type="evidence" value="ECO:0007669"/>
    <property type="project" value="InterPro"/>
</dbReference>
<accession>A0A4Y7K820</accession>
<gene>
    <name evidence="9" type="ORF">C5167_031712</name>
</gene>
<feature type="transmembrane region" description="Helical" evidence="6">
    <location>
        <begin position="147"/>
        <end position="168"/>
    </location>
</feature>
<evidence type="ECO:0000256" key="1">
    <source>
        <dbReference type="ARBA" id="ARBA00004141"/>
    </source>
</evidence>
<evidence type="ECO:0008006" key="11">
    <source>
        <dbReference type="Google" id="ProtNLM"/>
    </source>
</evidence>
<evidence type="ECO:0000313" key="10">
    <source>
        <dbReference type="Proteomes" id="UP000316621"/>
    </source>
</evidence>
<evidence type="ECO:0000256" key="6">
    <source>
        <dbReference type="SAM" id="Phobius"/>
    </source>
</evidence>
<feature type="domain" description="Fatty acid hydroxylase" evidence="7">
    <location>
        <begin position="156"/>
        <end position="296"/>
    </location>
</feature>
<feature type="transmembrane region" description="Helical" evidence="6">
    <location>
        <begin position="65"/>
        <end position="86"/>
    </location>
</feature>
<dbReference type="GO" id="GO:0008610">
    <property type="term" value="P:lipid biosynthetic process"/>
    <property type="evidence" value="ECO:0007669"/>
    <property type="project" value="InterPro"/>
</dbReference>
<feature type="transmembrane region" description="Helical" evidence="6">
    <location>
        <begin position="247"/>
        <end position="266"/>
    </location>
</feature>
<dbReference type="InterPro" id="IPR050307">
    <property type="entry name" value="Sterol_Desaturase_Related"/>
</dbReference>
<evidence type="ECO:0000259" key="8">
    <source>
        <dbReference type="Pfam" id="PF12076"/>
    </source>
</evidence>
<dbReference type="GO" id="GO:0016491">
    <property type="term" value="F:oxidoreductase activity"/>
    <property type="evidence" value="ECO:0007669"/>
    <property type="project" value="InterPro"/>
</dbReference>
<proteinExistence type="inferred from homology"/>
<evidence type="ECO:0000256" key="3">
    <source>
        <dbReference type="ARBA" id="ARBA00022692"/>
    </source>
</evidence>